<dbReference type="PANTHER" id="PTHR10291">
    <property type="entry name" value="DEHYDRODOLICHYL DIPHOSPHATE SYNTHASE FAMILY MEMBER"/>
    <property type="match status" value="1"/>
</dbReference>
<dbReference type="Gene3D" id="3.40.1180.10">
    <property type="entry name" value="Decaprenyl diphosphate synthase-like"/>
    <property type="match status" value="1"/>
</dbReference>
<reference evidence="3 4" key="1">
    <citation type="submission" date="2019-04" db="EMBL/GenBank/DDBJ databases">
        <title>Genome sequencing of Clostridium botulinum Groups I-IV and Clostridium butyricum.</title>
        <authorList>
            <person name="Brunt J."/>
            <person name="Van Vliet A.H.M."/>
            <person name="Stringer S.C."/>
            <person name="Carter A.T."/>
            <person name="Peck M.W."/>
        </authorList>
    </citation>
    <scope>NUCLEOTIDE SEQUENCE [LARGE SCALE GENOMIC DNA]</scope>
    <source>
        <strain evidence="3 4">IFR 18/054</strain>
    </source>
</reference>
<feature type="binding site" evidence="2">
    <location>
        <begin position="188"/>
        <end position="190"/>
    </location>
    <ligand>
        <name>substrate</name>
    </ligand>
</feature>
<dbReference type="FunFam" id="3.40.1180.10:FF:000001">
    <property type="entry name" value="(2E,6E)-farnesyl-diphosphate-specific ditrans,polycis-undecaprenyl-diphosphate synthase"/>
    <property type="match status" value="1"/>
</dbReference>
<evidence type="ECO:0000313" key="3">
    <source>
        <dbReference type="EMBL" id="NFF00468.1"/>
    </source>
</evidence>
<feature type="binding site" evidence="2">
    <location>
        <position position="35"/>
    </location>
    <ligand>
        <name>substrate</name>
    </ligand>
</feature>
<dbReference type="RefSeq" id="WP_058008028.1">
    <property type="nucleotide sequence ID" value="NZ_JAIQUR010000028.1"/>
</dbReference>
<evidence type="ECO:0000256" key="2">
    <source>
        <dbReference type="HAMAP-Rule" id="MF_01139"/>
    </source>
</evidence>
<feature type="binding site" evidence="2">
    <location>
        <position position="69"/>
    </location>
    <ligand>
        <name>substrate</name>
    </ligand>
</feature>
<feature type="active site" evidence="2">
    <location>
        <position position="18"/>
    </location>
</feature>
<feature type="binding site" evidence="2">
    <location>
        <position position="201"/>
    </location>
    <ligand>
        <name>Mg(2+)</name>
        <dbReference type="ChEBI" id="CHEBI:18420"/>
    </ligand>
</feature>
<dbReference type="SUPFAM" id="SSF64005">
    <property type="entry name" value="Undecaprenyl diphosphate synthase"/>
    <property type="match status" value="1"/>
</dbReference>
<feature type="binding site" evidence="2">
    <location>
        <position position="67"/>
    </location>
    <ligand>
        <name>substrate</name>
    </ligand>
</feature>
<dbReference type="AlphaFoldDB" id="A0A6B4GMB9"/>
<feature type="binding site" evidence="2">
    <location>
        <position position="18"/>
    </location>
    <ligand>
        <name>Mg(2+)</name>
        <dbReference type="ChEBI" id="CHEBI:18420"/>
    </ligand>
</feature>
<keyword evidence="2" id="KW-0460">Magnesium</keyword>
<gene>
    <name evidence="3" type="ORF">FCV25_01500</name>
</gene>
<dbReference type="EC" id="2.5.1.-" evidence="2"/>
<dbReference type="NCBIfam" id="TIGR00055">
    <property type="entry name" value="uppS"/>
    <property type="match status" value="1"/>
</dbReference>
<dbReference type="PANTHER" id="PTHR10291:SF0">
    <property type="entry name" value="DEHYDRODOLICHYL DIPHOSPHATE SYNTHASE 2"/>
    <property type="match status" value="1"/>
</dbReference>
<keyword evidence="1 2" id="KW-0808">Transferase</keyword>
<dbReference type="EMBL" id="SWND01000001">
    <property type="protein sequence ID" value="NFF00468.1"/>
    <property type="molecule type" value="Genomic_DNA"/>
</dbReference>
<feature type="active site" description="Proton acceptor" evidence="2">
    <location>
        <position position="66"/>
    </location>
</feature>
<feature type="binding site" evidence="2">
    <location>
        <begin position="63"/>
        <end position="65"/>
    </location>
    <ligand>
        <name>substrate</name>
    </ligand>
</feature>
<comment type="similarity">
    <text evidence="2">Belongs to the UPP synthase family.</text>
</comment>
<evidence type="ECO:0000313" key="4">
    <source>
        <dbReference type="Proteomes" id="UP000472521"/>
    </source>
</evidence>
<feature type="binding site" evidence="2">
    <location>
        <position position="182"/>
    </location>
    <ligand>
        <name>substrate</name>
    </ligand>
</feature>
<dbReference type="HAMAP" id="MF_01139">
    <property type="entry name" value="ISPT"/>
    <property type="match status" value="1"/>
</dbReference>
<dbReference type="GO" id="GO:0016094">
    <property type="term" value="P:polyprenol biosynthetic process"/>
    <property type="evidence" value="ECO:0007669"/>
    <property type="project" value="TreeGrafter"/>
</dbReference>
<name>A0A6B4GMB9_CLOBO</name>
<comment type="cofactor">
    <cofactor evidence="2">
        <name>Mg(2+)</name>
        <dbReference type="ChEBI" id="CHEBI:18420"/>
    </cofactor>
    <text evidence="2">Binds 2 magnesium ions per subunit.</text>
</comment>
<comment type="subunit">
    <text evidence="2">Homodimer.</text>
</comment>
<comment type="caution">
    <text evidence="3">The sequence shown here is derived from an EMBL/GenBank/DDBJ whole genome shotgun (WGS) entry which is preliminary data.</text>
</comment>
<feature type="binding site" evidence="2">
    <location>
        <position position="23"/>
    </location>
    <ligand>
        <name>substrate</name>
    </ligand>
</feature>
<feature type="binding site" evidence="2">
    <location>
        <begin position="19"/>
        <end position="22"/>
    </location>
    <ligand>
        <name>substrate</name>
    </ligand>
</feature>
<dbReference type="InterPro" id="IPR001441">
    <property type="entry name" value="UPP_synth-like"/>
</dbReference>
<dbReference type="GO" id="GO:0045547">
    <property type="term" value="F:ditrans,polycis-polyprenyl diphosphate synthase [(2E,6E)-farnesyl diphosphate specific] activity"/>
    <property type="evidence" value="ECO:0007669"/>
    <property type="project" value="TreeGrafter"/>
</dbReference>
<feature type="binding site" evidence="2">
    <location>
        <position position="31"/>
    </location>
    <ligand>
        <name>substrate</name>
    </ligand>
</feature>
<accession>A0A6B4GMB9</accession>
<dbReference type="NCBIfam" id="NF011405">
    <property type="entry name" value="PRK14830.1"/>
    <property type="match status" value="1"/>
</dbReference>
<dbReference type="InterPro" id="IPR036424">
    <property type="entry name" value="UPP_synth-like_sf"/>
</dbReference>
<keyword evidence="2" id="KW-0479">Metal-binding</keyword>
<comment type="function">
    <text evidence="2">Catalyzes the condensation of isopentenyl diphosphate (IPP) with allylic pyrophosphates generating different type of terpenoids.</text>
</comment>
<evidence type="ECO:0000256" key="1">
    <source>
        <dbReference type="ARBA" id="ARBA00022679"/>
    </source>
</evidence>
<dbReference type="Proteomes" id="UP000472521">
    <property type="component" value="Unassembled WGS sequence"/>
</dbReference>
<dbReference type="PROSITE" id="PS01066">
    <property type="entry name" value="UPP_SYNTHASE"/>
    <property type="match status" value="1"/>
</dbReference>
<organism evidence="3 4">
    <name type="scientific">Clostridium botulinum</name>
    <dbReference type="NCBI Taxonomy" id="1491"/>
    <lineage>
        <taxon>Bacteria</taxon>
        <taxon>Bacillati</taxon>
        <taxon>Bacillota</taxon>
        <taxon>Clostridia</taxon>
        <taxon>Eubacteriales</taxon>
        <taxon>Clostridiaceae</taxon>
        <taxon>Clostridium</taxon>
    </lineage>
</organism>
<protein>
    <recommendedName>
        <fullName evidence="2">Isoprenyl transferase</fullName>
        <ecNumber evidence="2">2.5.1.-</ecNumber>
    </recommendedName>
</protein>
<dbReference type="InterPro" id="IPR018520">
    <property type="entry name" value="UPP_synth-like_CS"/>
</dbReference>
<dbReference type="Pfam" id="PF01255">
    <property type="entry name" value="Prenyltransf"/>
    <property type="match status" value="1"/>
</dbReference>
<proteinExistence type="inferred from homology"/>
<dbReference type="CDD" id="cd00475">
    <property type="entry name" value="Cis_IPPS"/>
    <property type="match status" value="1"/>
</dbReference>
<dbReference type="GO" id="GO:0000287">
    <property type="term" value="F:magnesium ion binding"/>
    <property type="evidence" value="ECO:0007669"/>
    <property type="project" value="UniProtKB-UniRule"/>
</dbReference>
<sequence>MIEKANNNIPKHVAIMMDGNGRWAKKRLMPRKMGHIEGSKRLEDTCESSYKFGIKYLTVYAFSTENWNRPKDEVQGIMNLFRKYLVNKIDKCIQNNMRVRVIGNRNGLDTDILQAIENIEEATKKCSGLNFQIAVNYGGKDEIIRAVNKILLFKKHLSSITEDEFSSYLDTWDIPEPDLFIRTGGDKRLSNFLLWEMAYTEFYFTDVLWPDFNEEELKNALNAFAKRERRFGQIKE</sequence>